<dbReference type="SFLD" id="SFLDG01132">
    <property type="entry name" value="C1.5.3:_5'-Nucleotidase_Like"/>
    <property type="match status" value="1"/>
</dbReference>
<dbReference type="SFLD" id="SFLDG01129">
    <property type="entry name" value="C1.5:_HAD__Beta-PGM__Phosphata"/>
    <property type="match status" value="1"/>
</dbReference>
<dbReference type="InterPro" id="IPR006439">
    <property type="entry name" value="HAD-SF_hydro_IA"/>
</dbReference>
<dbReference type="NCBIfam" id="TIGR01509">
    <property type="entry name" value="HAD-SF-IA-v3"/>
    <property type="match status" value="1"/>
</dbReference>
<dbReference type="InterPro" id="IPR036412">
    <property type="entry name" value="HAD-like_sf"/>
</dbReference>
<dbReference type="GO" id="GO:0016787">
    <property type="term" value="F:hydrolase activity"/>
    <property type="evidence" value="ECO:0007669"/>
    <property type="project" value="UniProtKB-KW"/>
</dbReference>
<dbReference type="RefSeq" id="WP_354553409.1">
    <property type="nucleotide sequence ID" value="NZ_JBEPSM010000003.1"/>
</dbReference>
<sequence>MPKTPLSTDPALARFADIRAWVFDLDDTLYPHHTGLFEQVSERILLYVERHLSQTREQALAVRADFCRRHGTTLRGLIVEHGIDPAPFLDFVHDIDHSKLAPDPALVATIGRLPGRRFVLTNGSQDHAERILARLGFHDPFDDIFDIIRADFVPKPHPDTYARFLGQNGIDPASAAMFEDLPRNLEVPKSLGMATVLVVPRGTAEAPVEAWETRANTAHIDHQTDDLPVFLARIAPSA</sequence>
<dbReference type="InterPro" id="IPR010237">
    <property type="entry name" value="Pyr-5-nucltdase"/>
</dbReference>
<dbReference type="InterPro" id="IPR023214">
    <property type="entry name" value="HAD_sf"/>
</dbReference>
<dbReference type="Gene3D" id="3.40.50.1000">
    <property type="entry name" value="HAD superfamily/HAD-like"/>
    <property type="match status" value="1"/>
</dbReference>
<proteinExistence type="predicted"/>
<name>A0ABV2R3P1_9HYPH</name>
<dbReference type="EMBL" id="JBEPSM010000003">
    <property type="protein sequence ID" value="MET4635865.1"/>
    <property type="molecule type" value="Genomic_DNA"/>
</dbReference>
<keyword evidence="1" id="KW-0378">Hydrolase</keyword>
<evidence type="ECO:0000313" key="2">
    <source>
        <dbReference type="Proteomes" id="UP001549321"/>
    </source>
</evidence>
<dbReference type="PANTHER" id="PTHR12725:SF117">
    <property type="entry name" value="HALOACID DEHALOGENASE-LIKE HYDROLASE"/>
    <property type="match status" value="1"/>
</dbReference>
<gene>
    <name evidence="1" type="ORF">ABIE08_003816</name>
</gene>
<dbReference type="NCBIfam" id="TIGR01993">
    <property type="entry name" value="Pyr-5-nucltdase"/>
    <property type="match status" value="1"/>
</dbReference>
<dbReference type="PANTHER" id="PTHR12725">
    <property type="entry name" value="HALOACID DEHALOGENASE-LIKE HYDROLASE"/>
    <property type="match status" value="1"/>
</dbReference>
<dbReference type="Proteomes" id="UP001549321">
    <property type="component" value="Unassembled WGS sequence"/>
</dbReference>
<protein>
    <submittedName>
        <fullName evidence="1">Hydrolase of the HAD superfamily</fullName>
    </submittedName>
</protein>
<comment type="caution">
    <text evidence="1">The sequence shown here is derived from an EMBL/GenBank/DDBJ whole genome shotgun (WGS) entry which is preliminary data.</text>
</comment>
<evidence type="ECO:0000313" key="1">
    <source>
        <dbReference type="EMBL" id="MET4635865.1"/>
    </source>
</evidence>
<organism evidence="1 2">
    <name type="scientific">Kaistia defluvii</name>
    <dbReference type="NCBI Taxonomy" id="410841"/>
    <lineage>
        <taxon>Bacteria</taxon>
        <taxon>Pseudomonadati</taxon>
        <taxon>Pseudomonadota</taxon>
        <taxon>Alphaproteobacteria</taxon>
        <taxon>Hyphomicrobiales</taxon>
        <taxon>Kaistiaceae</taxon>
        <taxon>Kaistia</taxon>
    </lineage>
</organism>
<keyword evidence="2" id="KW-1185">Reference proteome</keyword>
<dbReference type="SFLD" id="SFLDS00003">
    <property type="entry name" value="Haloacid_Dehalogenase"/>
    <property type="match status" value="1"/>
</dbReference>
<dbReference type="Gene3D" id="1.10.150.450">
    <property type="match status" value="1"/>
</dbReference>
<dbReference type="Pfam" id="PF00702">
    <property type="entry name" value="Hydrolase"/>
    <property type="match status" value="1"/>
</dbReference>
<dbReference type="SUPFAM" id="SSF56784">
    <property type="entry name" value="HAD-like"/>
    <property type="match status" value="1"/>
</dbReference>
<accession>A0ABV2R3P1</accession>
<reference evidence="1 2" key="1">
    <citation type="submission" date="2024-06" db="EMBL/GenBank/DDBJ databases">
        <title>Sorghum-associated microbial communities from plants grown in Nebraska, USA.</title>
        <authorList>
            <person name="Schachtman D."/>
        </authorList>
    </citation>
    <scope>NUCLEOTIDE SEQUENCE [LARGE SCALE GENOMIC DNA]</scope>
    <source>
        <strain evidence="1 2">3207</strain>
    </source>
</reference>